<evidence type="ECO:0000313" key="2">
    <source>
        <dbReference type="EMBL" id="URI16400.1"/>
    </source>
</evidence>
<evidence type="ECO:0008006" key="4">
    <source>
        <dbReference type="Google" id="ProtNLM"/>
    </source>
</evidence>
<feature type="chain" id="PRO_5046288907" description="Tail specific protease domain-containing protein" evidence="1">
    <location>
        <begin position="23"/>
        <end position="492"/>
    </location>
</feature>
<protein>
    <recommendedName>
        <fullName evidence="4">Tail specific protease domain-containing protein</fullName>
    </recommendedName>
</protein>
<organism evidence="2 3">
    <name type="scientific">Brevundimonas albigilva</name>
    <dbReference type="NCBI Taxonomy" id="1312364"/>
    <lineage>
        <taxon>Bacteria</taxon>
        <taxon>Pseudomonadati</taxon>
        <taxon>Pseudomonadota</taxon>
        <taxon>Alphaproteobacteria</taxon>
        <taxon>Caulobacterales</taxon>
        <taxon>Caulobacteraceae</taxon>
        <taxon>Brevundimonas</taxon>
    </lineage>
</organism>
<dbReference type="InterPro" id="IPR029045">
    <property type="entry name" value="ClpP/crotonase-like_dom_sf"/>
</dbReference>
<evidence type="ECO:0000256" key="1">
    <source>
        <dbReference type="SAM" id="SignalP"/>
    </source>
</evidence>
<reference evidence="2" key="1">
    <citation type="submission" date="2022-05" db="EMBL/GenBank/DDBJ databases">
        <title>Brevundimonas albigilva TT17 genome sequence.</title>
        <authorList>
            <person name="Lee K."/>
            <person name="Son H."/>
        </authorList>
    </citation>
    <scope>NUCLEOTIDE SEQUENCE</scope>
    <source>
        <strain evidence="2">TT17</strain>
    </source>
</reference>
<dbReference type="Gene3D" id="3.90.226.10">
    <property type="entry name" value="2-enoyl-CoA Hydratase, Chain A, domain 1"/>
    <property type="match status" value="1"/>
</dbReference>
<sequence length="492" mass="52452">MTRMFAAASALAVALAAGAASAQDFRALAQQDLQAAHDALAANHPAAVVPGAASEDFRAWIDAGLQEALGQVGRVNSGDSHAYLMRFYANGFRDSNIAIRPTYDGLGPFFAIGWPGLATAWRNGEYVVSYVQPGVRGLPPVGAVFVGCGEETAAQMASEKLDRWEGDLTTEAGKVRTAPYLLWNRNNPFAGGVPTGECQFKQGRRTRDYRLPPQTVDRAAMEAAYRASVYTPGANPLAVETVDGRPWIHVHSLADDAGWDAFYAAVEAQLPAIRGPQGVVIDLRGANGAALNATSRGYGLANRIWTPEFTVSRQPEAGSVTYRATPANRQWFVDTLARMQADPRFVQESAPIIEQTQAIVAAFDSALAANQATFTLPGRPSVPDTGAANPVQGPVIVLVDGGCTSGCLDTLDLLTRLPNVRLAGSATAEDSIFIEPTVLRLPSNYAELSYGHKAWMTRERGNDAPFTPAQGLAYTGNPTDEAAVRTWVGTLF</sequence>
<evidence type="ECO:0000313" key="3">
    <source>
        <dbReference type="Proteomes" id="UP001055429"/>
    </source>
</evidence>
<feature type="signal peptide" evidence="1">
    <location>
        <begin position="1"/>
        <end position="22"/>
    </location>
</feature>
<dbReference type="EMBL" id="CP097649">
    <property type="protein sequence ID" value="URI16400.1"/>
    <property type="molecule type" value="Genomic_DNA"/>
</dbReference>
<accession>A0ABY4SNB0</accession>
<dbReference type="RefSeq" id="WP_250202404.1">
    <property type="nucleotide sequence ID" value="NZ_CP097649.1"/>
</dbReference>
<keyword evidence="3" id="KW-1185">Reference proteome</keyword>
<dbReference type="SUPFAM" id="SSF52096">
    <property type="entry name" value="ClpP/crotonase"/>
    <property type="match status" value="1"/>
</dbReference>
<keyword evidence="1" id="KW-0732">Signal</keyword>
<proteinExistence type="predicted"/>
<dbReference type="Proteomes" id="UP001055429">
    <property type="component" value="Chromosome"/>
</dbReference>
<gene>
    <name evidence="2" type="ORF">M8231_05300</name>
</gene>
<name>A0ABY4SNB0_9CAUL</name>